<evidence type="ECO:0000256" key="3">
    <source>
        <dbReference type="ARBA" id="ARBA00023242"/>
    </source>
</evidence>
<dbReference type="InterPro" id="IPR002775">
    <property type="entry name" value="DNA/RNA-bd_Alba-like"/>
</dbReference>
<keyword evidence="3" id="KW-0539">Nucleus</keyword>
<organism evidence="6">
    <name type="scientific">Homalodisca liturata</name>
    <dbReference type="NCBI Taxonomy" id="320908"/>
    <lineage>
        <taxon>Eukaryota</taxon>
        <taxon>Metazoa</taxon>
        <taxon>Ecdysozoa</taxon>
        <taxon>Arthropoda</taxon>
        <taxon>Hexapoda</taxon>
        <taxon>Insecta</taxon>
        <taxon>Pterygota</taxon>
        <taxon>Neoptera</taxon>
        <taxon>Paraneoptera</taxon>
        <taxon>Hemiptera</taxon>
        <taxon>Auchenorrhyncha</taxon>
        <taxon>Membracoidea</taxon>
        <taxon>Cicadellidae</taxon>
        <taxon>Cicadellinae</taxon>
        <taxon>Proconiini</taxon>
        <taxon>Homalodisca</taxon>
    </lineage>
</organism>
<evidence type="ECO:0000256" key="2">
    <source>
        <dbReference type="ARBA" id="ARBA00008018"/>
    </source>
</evidence>
<dbReference type="GO" id="GO:0000172">
    <property type="term" value="C:ribonuclease MRP complex"/>
    <property type="evidence" value="ECO:0007669"/>
    <property type="project" value="TreeGrafter"/>
</dbReference>
<feature type="compositionally biased region" description="Low complexity" evidence="4">
    <location>
        <begin position="185"/>
        <end position="196"/>
    </location>
</feature>
<evidence type="ECO:0000313" key="7">
    <source>
        <dbReference type="EMBL" id="JAT02851.1"/>
    </source>
</evidence>
<dbReference type="PANTHER" id="PTHR13516">
    <property type="entry name" value="RIBONUCLEASE P SUBUNIT P25"/>
    <property type="match status" value="1"/>
</dbReference>
<feature type="compositionally biased region" description="Basic residues" evidence="4">
    <location>
        <begin position="140"/>
        <end position="152"/>
    </location>
</feature>
<feature type="compositionally biased region" description="Basic and acidic residues" evidence="4">
    <location>
        <begin position="153"/>
        <end position="164"/>
    </location>
</feature>
<protein>
    <recommendedName>
        <fullName evidence="5">DNA/RNA-binding protein Alba-like domain-containing protein</fullName>
    </recommendedName>
</protein>
<evidence type="ECO:0000313" key="6">
    <source>
        <dbReference type="EMBL" id="JAS72744.1"/>
    </source>
</evidence>
<sequence length="263" mass="29907">MDKYKKGKNVEEPLEKSQIPIPNLPKDFLWMHVNPGTKMRNVLEHALKEIETQKTVLWSGSGPAVGKVISCAEIMKRHHKLHQINKICFRKVKEYWDPLIEDLDPLVVIREQPTIHILLSKDPLDISLPGYQAPDTKANNQRKKQQNRPQQRRRIDPEKFEELGLRSSRTKGSKRKQFEGKGETAAASSQAPRPQSNWRSEHRGETSQGKVTPKGGQKSTKQPTDRRLGSSRGNQGTAYHPHPVVEGSFGHFIAWVSSSRHKG</sequence>
<dbReference type="EMBL" id="GECU01034962">
    <property type="protein sequence ID" value="JAS72744.1"/>
    <property type="molecule type" value="Transcribed_RNA"/>
</dbReference>
<dbReference type="Pfam" id="PF01918">
    <property type="entry name" value="Alba"/>
    <property type="match status" value="1"/>
</dbReference>
<dbReference type="InterPro" id="IPR036882">
    <property type="entry name" value="Alba-like_dom_sf"/>
</dbReference>
<feature type="region of interest" description="Disordered" evidence="4">
    <location>
        <begin position="129"/>
        <end position="247"/>
    </location>
</feature>
<dbReference type="Gene3D" id="3.30.110.20">
    <property type="entry name" value="Alba-like domain"/>
    <property type="match status" value="1"/>
</dbReference>
<dbReference type="SUPFAM" id="SSF82704">
    <property type="entry name" value="AlbA-like"/>
    <property type="match status" value="1"/>
</dbReference>
<evidence type="ECO:0000256" key="1">
    <source>
        <dbReference type="ARBA" id="ARBA00004123"/>
    </source>
</evidence>
<evidence type="ECO:0000259" key="5">
    <source>
        <dbReference type="Pfam" id="PF01918"/>
    </source>
</evidence>
<comment type="similarity">
    <text evidence="2">Belongs to the histone-like Alba family.</text>
</comment>
<dbReference type="AlphaFoldDB" id="A0A1B6HDB7"/>
<reference evidence="6" key="1">
    <citation type="submission" date="2015-11" db="EMBL/GenBank/DDBJ databases">
        <title>De novo transcriptome assembly of four potential Pierce s Disease insect vectors from Arizona vineyards.</title>
        <authorList>
            <person name="Tassone E.E."/>
        </authorList>
    </citation>
    <scope>NUCLEOTIDE SEQUENCE</scope>
</reference>
<feature type="domain" description="DNA/RNA-binding protein Alba-like" evidence="5">
    <location>
        <begin position="30"/>
        <end position="89"/>
    </location>
</feature>
<accession>A0A1B6HDB7</accession>
<dbReference type="GO" id="GO:0003723">
    <property type="term" value="F:RNA binding"/>
    <property type="evidence" value="ECO:0007669"/>
    <property type="project" value="TreeGrafter"/>
</dbReference>
<dbReference type="EMBL" id="GECU01004856">
    <property type="protein sequence ID" value="JAT02851.1"/>
    <property type="molecule type" value="Transcribed_RNA"/>
</dbReference>
<dbReference type="GO" id="GO:0001682">
    <property type="term" value="P:tRNA 5'-leader removal"/>
    <property type="evidence" value="ECO:0007669"/>
    <property type="project" value="TreeGrafter"/>
</dbReference>
<dbReference type="GO" id="GO:0005634">
    <property type="term" value="C:nucleus"/>
    <property type="evidence" value="ECO:0007669"/>
    <property type="project" value="UniProtKB-SubCell"/>
</dbReference>
<dbReference type="PANTHER" id="PTHR13516:SF4">
    <property type="entry name" value="FI09323P"/>
    <property type="match status" value="1"/>
</dbReference>
<name>A0A1B6HDB7_9HEMI</name>
<evidence type="ECO:0000256" key="4">
    <source>
        <dbReference type="SAM" id="MobiDB-lite"/>
    </source>
</evidence>
<gene>
    <name evidence="7" type="ORF">g.8791</name>
    <name evidence="6" type="ORF">g.8792</name>
</gene>
<comment type="subcellular location">
    <subcellularLocation>
        <location evidence="1">Nucleus</location>
    </subcellularLocation>
</comment>
<dbReference type="InterPro" id="IPR051958">
    <property type="entry name" value="Alba-like_NAB"/>
</dbReference>
<proteinExistence type="inferred from homology"/>